<dbReference type="EMBL" id="VSSQ01025674">
    <property type="protein sequence ID" value="MPM73968.1"/>
    <property type="molecule type" value="Genomic_DNA"/>
</dbReference>
<reference evidence="1" key="1">
    <citation type="submission" date="2019-08" db="EMBL/GenBank/DDBJ databases">
        <authorList>
            <person name="Kucharzyk K."/>
            <person name="Murdoch R.W."/>
            <person name="Higgins S."/>
            <person name="Loffler F."/>
        </authorList>
    </citation>
    <scope>NUCLEOTIDE SEQUENCE</scope>
</reference>
<organism evidence="1">
    <name type="scientific">bioreactor metagenome</name>
    <dbReference type="NCBI Taxonomy" id="1076179"/>
    <lineage>
        <taxon>unclassified sequences</taxon>
        <taxon>metagenomes</taxon>
        <taxon>ecological metagenomes</taxon>
    </lineage>
</organism>
<dbReference type="AlphaFoldDB" id="A0A645CAN9"/>
<comment type="caution">
    <text evidence="1">The sequence shown here is derived from an EMBL/GenBank/DDBJ whole genome shotgun (WGS) entry which is preliminary data.</text>
</comment>
<proteinExistence type="predicted"/>
<sequence>MDADAPDGDRERLPAQPLAAALGAGMLGHALLQLAAHGVGLGFPVAPLQIVGNALKGLEEGSLTPLPLVGELELLSLSAIEQNVYNLLRQLGHRGVELKAVPLGKSLKIHPGDGVPLDVVPAAGGHRSLNQREGAVGDDEVGVHLQLGAQARAGGTGAVGVVEGKHAGRQLLDGDAAVLAGIVLRKEDVPLLLQHVDNHQTARQGGGCLHRVGEPTGNVGPDHEPVHNDLDVVLFVLLQLNFFRKLVERAVHPAADVAGFARVLEHLSVFALPGAHHGSQYLNPRPLRQGQHLIDDLVDGLLPDFLAALGAVGRAHPCPEQTQVIVNFGYRAHGGARIFGGGLLVDGNGGGQSLDIIHIRLFHLPQKLPGIGRQGLHIPALPLGVDGFKGQ</sequence>
<evidence type="ECO:0000313" key="1">
    <source>
        <dbReference type="EMBL" id="MPM73968.1"/>
    </source>
</evidence>
<accession>A0A645CAN9</accession>
<protein>
    <submittedName>
        <fullName evidence="1">Uncharacterized protein</fullName>
    </submittedName>
</protein>
<name>A0A645CAN9_9ZZZZ</name>
<gene>
    <name evidence="1" type="ORF">SDC9_120953</name>
</gene>